<dbReference type="GO" id="GO:0001709">
    <property type="term" value="P:cell fate determination"/>
    <property type="evidence" value="ECO:0007669"/>
    <property type="project" value="TreeGrafter"/>
</dbReference>
<dbReference type="PANTHER" id="PTHR33184">
    <property type="entry name" value="PROTEIN TAPETUM DETERMINANT 1-LIKE-RELATED"/>
    <property type="match status" value="1"/>
</dbReference>
<accession>V4SV41</accession>
<dbReference type="Gramene" id="ESR41036">
    <property type="protein sequence ID" value="ESR41036"/>
    <property type="gene ID" value="CICLE_v10026998mg"/>
</dbReference>
<proteinExistence type="predicted"/>
<dbReference type="Proteomes" id="UP000030687">
    <property type="component" value="Unassembled WGS sequence"/>
</dbReference>
<reference evidence="2 3" key="1">
    <citation type="submission" date="2013-10" db="EMBL/GenBank/DDBJ databases">
        <authorList>
            <consortium name="International Citrus Genome Consortium"/>
            <person name="Jenkins J."/>
            <person name="Schmutz J."/>
            <person name="Prochnik S."/>
            <person name="Rokhsar D."/>
            <person name="Gmitter F."/>
            <person name="Ollitrault P."/>
            <person name="Machado M."/>
            <person name="Talon M."/>
            <person name="Wincker P."/>
            <person name="Jaillon O."/>
            <person name="Morgante M."/>
        </authorList>
    </citation>
    <scope>NUCLEOTIDE SEQUENCE</scope>
    <source>
        <strain evidence="3">cv. Clemenules</strain>
    </source>
</reference>
<dbReference type="PANTHER" id="PTHR33184:SF67">
    <property type="entry name" value="PROTEIN TAPETUM DETERMINANT 1"/>
    <property type="match status" value="1"/>
</dbReference>
<keyword evidence="3" id="KW-1185">Reference proteome</keyword>
<dbReference type="InParanoid" id="V4SV41"/>
<dbReference type="EMBL" id="KI536925">
    <property type="protein sequence ID" value="ESR41036.1"/>
    <property type="molecule type" value="Genomic_DNA"/>
</dbReference>
<dbReference type="STRING" id="85681.V4SV41"/>
<gene>
    <name evidence="2" type="ORF">CICLE_v10026998mg</name>
</gene>
<dbReference type="Pfam" id="PF24068">
    <property type="entry name" value="TPD1_C"/>
    <property type="match status" value="1"/>
</dbReference>
<evidence type="ECO:0000313" key="3">
    <source>
        <dbReference type="Proteomes" id="UP000030687"/>
    </source>
</evidence>
<name>V4SV41_CITCL</name>
<keyword evidence="1" id="KW-0732">Signal</keyword>
<evidence type="ECO:0000256" key="1">
    <source>
        <dbReference type="ARBA" id="ARBA00022729"/>
    </source>
</evidence>
<dbReference type="InterPro" id="IPR040361">
    <property type="entry name" value="TPD1"/>
</dbReference>
<dbReference type="AlphaFoldDB" id="V4SV41"/>
<evidence type="ECO:0000313" key="2">
    <source>
        <dbReference type="EMBL" id="ESR41036.1"/>
    </source>
</evidence>
<dbReference type="KEGG" id="cic:CICLE_v10026998mg"/>
<protein>
    <submittedName>
        <fullName evidence="2">Uncharacterized protein</fullName>
    </submittedName>
</protein>
<organism evidence="2 3">
    <name type="scientific">Citrus clementina</name>
    <name type="common">Clementine</name>
    <name type="synonym">Citrus deliciosa x Citrus sinensis</name>
    <dbReference type="NCBI Taxonomy" id="85681"/>
    <lineage>
        <taxon>Eukaryota</taxon>
        <taxon>Viridiplantae</taxon>
        <taxon>Streptophyta</taxon>
        <taxon>Embryophyta</taxon>
        <taxon>Tracheophyta</taxon>
        <taxon>Spermatophyta</taxon>
        <taxon>Magnoliopsida</taxon>
        <taxon>eudicotyledons</taxon>
        <taxon>Gunneridae</taxon>
        <taxon>Pentapetalae</taxon>
        <taxon>rosids</taxon>
        <taxon>malvids</taxon>
        <taxon>Sapindales</taxon>
        <taxon>Rutaceae</taxon>
        <taxon>Aurantioideae</taxon>
        <taxon>Citrus</taxon>
    </lineage>
</organism>
<sequence>MTPFELVYFESQSSYSSFTGNCSVGDIQISQSQLPGRGGLPTFIVEVRNICPTRCDIAEIHLNCAGFSHENVIDPKILMHSKNSNICIINNNQPLKFRAAVLFEYSTNFMYKFSVASVECV</sequence>